<organism evidence="1 2">
    <name type="scientific">Promicromonospora umidemergens</name>
    <dbReference type="NCBI Taxonomy" id="629679"/>
    <lineage>
        <taxon>Bacteria</taxon>
        <taxon>Bacillati</taxon>
        <taxon>Actinomycetota</taxon>
        <taxon>Actinomycetes</taxon>
        <taxon>Micrococcales</taxon>
        <taxon>Promicromonosporaceae</taxon>
        <taxon>Promicromonospora</taxon>
    </lineage>
</organism>
<evidence type="ECO:0000313" key="2">
    <source>
        <dbReference type="Proteomes" id="UP001500843"/>
    </source>
</evidence>
<name>A0ABP8XWD2_9MICO</name>
<proteinExistence type="predicted"/>
<comment type="caution">
    <text evidence="1">The sequence shown here is derived from an EMBL/GenBank/DDBJ whole genome shotgun (WGS) entry which is preliminary data.</text>
</comment>
<gene>
    <name evidence="1" type="ORF">GCM10023198_44570</name>
</gene>
<dbReference type="EMBL" id="BAABHM010000024">
    <property type="protein sequence ID" value="GAA4716168.1"/>
    <property type="molecule type" value="Genomic_DNA"/>
</dbReference>
<sequence length="62" mass="6279">MLDGAEQIVTVLGSSGCGSHARPFLSEVGFEARAIDWAVGEKPAAPASPAGVKVAATKLSLR</sequence>
<evidence type="ECO:0000313" key="1">
    <source>
        <dbReference type="EMBL" id="GAA4716168.1"/>
    </source>
</evidence>
<accession>A0ABP8XWD2</accession>
<reference evidence="2" key="1">
    <citation type="journal article" date="2019" name="Int. J. Syst. Evol. Microbiol.">
        <title>The Global Catalogue of Microorganisms (GCM) 10K type strain sequencing project: providing services to taxonomists for standard genome sequencing and annotation.</title>
        <authorList>
            <consortium name="The Broad Institute Genomics Platform"/>
            <consortium name="The Broad Institute Genome Sequencing Center for Infectious Disease"/>
            <person name="Wu L."/>
            <person name="Ma J."/>
        </authorList>
    </citation>
    <scope>NUCLEOTIDE SEQUENCE [LARGE SCALE GENOMIC DNA]</scope>
    <source>
        <strain evidence="2">JCM 17975</strain>
    </source>
</reference>
<protein>
    <submittedName>
        <fullName evidence="1">Uncharacterized protein</fullName>
    </submittedName>
</protein>
<keyword evidence="2" id="KW-1185">Reference proteome</keyword>
<dbReference type="Proteomes" id="UP001500843">
    <property type="component" value="Unassembled WGS sequence"/>
</dbReference>